<evidence type="ECO:0000313" key="3">
    <source>
        <dbReference type="Proteomes" id="UP001283361"/>
    </source>
</evidence>
<feature type="chain" id="PRO_5041975258" evidence="1">
    <location>
        <begin position="39"/>
        <end position="317"/>
    </location>
</feature>
<sequence length="317" mass="36526">MVRKVERGHNLNAKKRNFPSLLVLPFSLFCLFLTVTLARPDPSGESSDPSDDPSRPCLHYEGDGCSIPFGLPFFYKRQFTKSCDRHDVCYHCGQAYNISRPQCDHAFRRNTLATCKAEYLAPTSRLPVEGQVYSVDSADIPSHQQHFLKIVEEYGMDSLEIIIETEISSLVKVHPVPSFHQFQAWFSRREVRVRMLAEWVKDLAEYVEQHAVEHFLPYQTVKDSIGSDWCMDVDKYLHDHNETIPSSSGIVCPDIEYLTCNIFSEVYFLAVRLFANSSYRRPAEFYCHESWVPKCLPHPPSTVLRFIPHERSLDGTL</sequence>
<dbReference type="AlphaFoldDB" id="A0AAE1B8K7"/>
<dbReference type="InterPro" id="IPR036444">
    <property type="entry name" value="PLipase_A2_dom_sf"/>
</dbReference>
<name>A0AAE1B8K7_9GAST</name>
<dbReference type="GO" id="GO:0006644">
    <property type="term" value="P:phospholipid metabolic process"/>
    <property type="evidence" value="ECO:0007669"/>
    <property type="project" value="InterPro"/>
</dbReference>
<proteinExistence type="predicted"/>
<dbReference type="GO" id="GO:0050482">
    <property type="term" value="P:arachidonate secretion"/>
    <property type="evidence" value="ECO:0007669"/>
    <property type="project" value="InterPro"/>
</dbReference>
<dbReference type="PANTHER" id="PTHR37687">
    <property type="entry name" value="AGAP006772-PA"/>
    <property type="match status" value="1"/>
</dbReference>
<dbReference type="PANTHER" id="PTHR37687:SF1">
    <property type="entry name" value="AGAP006772-PA"/>
    <property type="match status" value="1"/>
</dbReference>
<dbReference type="EMBL" id="JAWDGP010000312">
    <property type="protein sequence ID" value="KAK3801453.1"/>
    <property type="molecule type" value="Genomic_DNA"/>
</dbReference>
<dbReference type="GO" id="GO:0004623">
    <property type="term" value="F:phospholipase A2 activity"/>
    <property type="evidence" value="ECO:0007669"/>
    <property type="project" value="InterPro"/>
</dbReference>
<protein>
    <submittedName>
        <fullName evidence="2">Uncharacterized protein</fullName>
    </submittedName>
</protein>
<evidence type="ECO:0000313" key="2">
    <source>
        <dbReference type="EMBL" id="KAK3801453.1"/>
    </source>
</evidence>
<keyword evidence="3" id="KW-1185">Reference proteome</keyword>
<dbReference type="Proteomes" id="UP001283361">
    <property type="component" value="Unassembled WGS sequence"/>
</dbReference>
<comment type="caution">
    <text evidence="2">The sequence shown here is derived from an EMBL/GenBank/DDBJ whole genome shotgun (WGS) entry which is preliminary data.</text>
</comment>
<dbReference type="InterPro" id="IPR038875">
    <property type="entry name" value="PLA2_conodipine-like"/>
</dbReference>
<organism evidence="2 3">
    <name type="scientific">Elysia crispata</name>
    <name type="common">lettuce slug</name>
    <dbReference type="NCBI Taxonomy" id="231223"/>
    <lineage>
        <taxon>Eukaryota</taxon>
        <taxon>Metazoa</taxon>
        <taxon>Spiralia</taxon>
        <taxon>Lophotrochozoa</taxon>
        <taxon>Mollusca</taxon>
        <taxon>Gastropoda</taxon>
        <taxon>Heterobranchia</taxon>
        <taxon>Euthyneura</taxon>
        <taxon>Panpulmonata</taxon>
        <taxon>Sacoglossa</taxon>
        <taxon>Placobranchoidea</taxon>
        <taxon>Plakobranchidae</taxon>
        <taxon>Elysia</taxon>
    </lineage>
</organism>
<feature type="signal peptide" evidence="1">
    <location>
        <begin position="1"/>
        <end position="38"/>
    </location>
</feature>
<dbReference type="Gene3D" id="1.20.90.10">
    <property type="entry name" value="Phospholipase A2 domain"/>
    <property type="match status" value="1"/>
</dbReference>
<reference evidence="2" key="1">
    <citation type="journal article" date="2023" name="G3 (Bethesda)">
        <title>A reference genome for the long-term kleptoplast-retaining sea slug Elysia crispata morphotype clarki.</title>
        <authorList>
            <person name="Eastman K.E."/>
            <person name="Pendleton A.L."/>
            <person name="Shaikh M.A."/>
            <person name="Suttiyut T."/>
            <person name="Ogas R."/>
            <person name="Tomko P."/>
            <person name="Gavelis G."/>
            <person name="Widhalm J.R."/>
            <person name="Wisecaver J.H."/>
        </authorList>
    </citation>
    <scope>NUCLEOTIDE SEQUENCE</scope>
    <source>
        <strain evidence="2">ECLA1</strain>
    </source>
</reference>
<accession>A0AAE1B8K7</accession>
<evidence type="ECO:0000256" key="1">
    <source>
        <dbReference type="SAM" id="SignalP"/>
    </source>
</evidence>
<dbReference type="SUPFAM" id="SSF48619">
    <property type="entry name" value="Phospholipase A2, PLA2"/>
    <property type="match status" value="1"/>
</dbReference>
<keyword evidence="1" id="KW-0732">Signal</keyword>
<gene>
    <name evidence="2" type="ORF">RRG08_053092</name>
</gene>